<gene>
    <name evidence="2" type="ORF">KC980_02235</name>
</gene>
<dbReference type="Pfam" id="PF13524">
    <property type="entry name" value="Glyco_trans_1_2"/>
    <property type="match status" value="1"/>
</dbReference>
<name>A0A955ED12_UNCKA</name>
<sequence length="345" mass="40378">MKVAYHIPSLYTIYAGRTIYNGYKNAFEDLGDQFFTWSAETSLEDIRKFAPDILMTSFNSYSLKFLDMELFWELRKKGTKVFVNVPFWNSPISRLRVNETPSLSTNKEHIKLIKDGYGDVFYNICEQGDARMEGFEKTTGYKHHTLPLAIDKTVIFPEYCAKFKADISFLGTNLPDKRPYFNEMVFPLAKKYDLKLYGQDWTALDRILGLIQKGGQYFNVPLLRSLQKPKLQLEDERRIYSSSVISINVHEEYQRQFGGDCNERTFKIPACDGFEITDDVDVIRKYFKDEEEIIIAKDKADWFEKIDYFIKNPEKRIPIIAAGKKRVLAEHTYHNRVKYLLSLSI</sequence>
<evidence type="ECO:0000259" key="1">
    <source>
        <dbReference type="Pfam" id="PF13524"/>
    </source>
</evidence>
<reference evidence="2" key="1">
    <citation type="submission" date="2020-04" db="EMBL/GenBank/DDBJ databases">
        <authorList>
            <person name="Zhang T."/>
        </authorList>
    </citation>
    <scope>NUCLEOTIDE SEQUENCE</scope>
    <source>
        <strain evidence="2">HKST-UBA79</strain>
    </source>
</reference>
<dbReference type="InterPro" id="IPR055259">
    <property type="entry name" value="YkvP/CgeB_Glyco_trans-like"/>
</dbReference>
<dbReference type="AlphaFoldDB" id="A0A955ED12"/>
<accession>A0A955ED12</accession>
<reference evidence="2" key="2">
    <citation type="journal article" date="2021" name="Microbiome">
        <title>Successional dynamics and alternative stable states in a saline activated sludge microbial community over 9 years.</title>
        <authorList>
            <person name="Wang Y."/>
            <person name="Ye J."/>
            <person name="Ju F."/>
            <person name="Liu L."/>
            <person name="Boyd J.A."/>
            <person name="Deng Y."/>
            <person name="Parks D.H."/>
            <person name="Jiang X."/>
            <person name="Yin X."/>
            <person name="Woodcroft B.J."/>
            <person name="Tyson G.W."/>
            <person name="Hugenholtz P."/>
            <person name="Polz M.F."/>
            <person name="Zhang T."/>
        </authorList>
    </citation>
    <scope>NUCLEOTIDE SEQUENCE</scope>
    <source>
        <strain evidence="2">HKST-UBA79</strain>
    </source>
</reference>
<dbReference type="EMBL" id="JAGQNX010000063">
    <property type="protein sequence ID" value="MCA9308308.1"/>
    <property type="molecule type" value="Genomic_DNA"/>
</dbReference>
<proteinExistence type="predicted"/>
<keyword evidence="2" id="KW-0328">Glycosyltransferase</keyword>
<keyword evidence="2" id="KW-0808">Transferase</keyword>
<protein>
    <submittedName>
        <fullName evidence="2">Glycosyltransferase</fullName>
        <ecNumber evidence="2">2.4.-.-</ecNumber>
    </submittedName>
</protein>
<evidence type="ECO:0000313" key="3">
    <source>
        <dbReference type="Proteomes" id="UP000740557"/>
    </source>
</evidence>
<dbReference type="Proteomes" id="UP000740557">
    <property type="component" value="Unassembled WGS sequence"/>
</dbReference>
<organism evidence="2 3">
    <name type="scientific">candidate division WWE3 bacterium</name>
    <dbReference type="NCBI Taxonomy" id="2053526"/>
    <lineage>
        <taxon>Bacteria</taxon>
        <taxon>Katanobacteria</taxon>
    </lineage>
</organism>
<dbReference type="EC" id="2.4.-.-" evidence="2"/>
<evidence type="ECO:0000313" key="2">
    <source>
        <dbReference type="EMBL" id="MCA9308308.1"/>
    </source>
</evidence>
<comment type="caution">
    <text evidence="2">The sequence shown here is derived from an EMBL/GenBank/DDBJ whole genome shotgun (WGS) entry which is preliminary data.</text>
</comment>
<dbReference type="GO" id="GO:0016757">
    <property type="term" value="F:glycosyltransferase activity"/>
    <property type="evidence" value="ECO:0007669"/>
    <property type="project" value="UniProtKB-KW"/>
</dbReference>
<feature type="domain" description="Spore protein YkvP/CgeB glycosyl transferase-like" evidence="1">
    <location>
        <begin position="185"/>
        <end position="341"/>
    </location>
</feature>